<reference evidence="2" key="1">
    <citation type="submission" date="2021-02" db="EMBL/GenBank/DDBJ databases">
        <authorList>
            <person name="Dougan E. K."/>
            <person name="Rhodes N."/>
            <person name="Thang M."/>
            <person name="Chan C."/>
        </authorList>
    </citation>
    <scope>NUCLEOTIDE SEQUENCE</scope>
</reference>
<evidence type="ECO:0000256" key="1">
    <source>
        <dbReference type="SAM" id="SignalP"/>
    </source>
</evidence>
<sequence length="132" mass="14771">MSGAARSREGGARPPSCFQRALWVVLLLALASVCNAKPSKGKYSPSTSKVHWKKEGECARNDCKGFHNDENEDCISQCVSQVCYDEVYAYEPLELGEVDRAKGIRFNTCVRRQQEDEAKKVQEERKAAKAAR</sequence>
<evidence type="ECO:0000313" key="2">
    <source>
        <dbReference type="EMBL" id="CAE8606853.1"/>
    </source>
</evidence>
<comment type="caution">
    <text evidence="2">The sequence shown here is derived from an EMBL/GenBank/DDBJ whole genome shotgun (WGS) entry which is preliminary data.</text>
</comment>
<proteinExistence type="predicted"/>
<dbReference type="OrthoDB" id="448682at2759"/>
<accession>A0A813F971</accession>
<feature type="signal peptide" evidence="1">
    <location>
        <begin position="1"/>
        <end position="36"/>
    </location>
</feature>
<evidence type="ECO:0008006" key="4">
    <source>
        <dbReference type="Google" id="ProtNLM"/>
    </source>
</evidence>
<dbReference type="Proteomes" id="UP000654075">
    <property type="component" value="Unassembled WGS sequence"/>
</dbReference>
<protein>
    <recommendedName>
        <fullName evidence="4">Secreted protein</fullName>
    </recommendedName>
</protein>
<evidence type="ECO:0000313" key="3">
    <source>
        <dbReference type="Proteomes" id="UP000654075"/>
    </source>
</evidence>
<dbReference type="Pfam" id="PF16029">
    <property type="entry name" value="DUF4787"/>
    <property type="match status" value="1"/>
</dbReference>
<keyword evidence="1" id="KW-0732">Signal</keyword>
<gene>
    <name evidence="2" type="ORF">PGLA1383_LOCUS24812</name>
</gene>
<name>A0A813F971_POLGL</name>
<dbReference type="EMBL" id="CAJNNV010019917">
    <property type="protein sequence ID" value="CAE8606853.1"/>
    <property type="molecule type" value="Genomic_DNA"/>
</dbReference>
<feature type="chain" id="PRO_5033057094" description="Secreted protein" evidence="1">
    <location>
        <begin position="37"/>
        <end position="132"/>
    </location>
</feature>
<dbReference type="InterPro" id="IPR031985">
    <property type="entry name" value="DUF4787"/>
</dbReference>
<organism evidence="2 3">
    <name type="scientific">Polarella glacialis</name>
    <name type="common">Dinoflagellate</name>
    <dbReference type="NCBI Taxonomy" id="89957"/>
    <lineage>
        <taxon>Eukaryota</taxon>
        <taxon>Sar</taxon>
        <taxon>Alveolata</taxon>
        <taxon>Dinophyceae</taxon>
        <taxon>Suessiales</taxon>
        <taxon>Suessiaceae</taxon>
        <taxon>Polarella</taxon>
    </lineage>
</organism>
<dbReference type="AlphaFoldDB" id="A0A813F971"/>
<keyword evidence="3" id="KW-1185">Reference proteome</keyword>